<dbReference type="AlphaFoldDB" id="A0A0F7GXR4"/>
<dbReference type="EMBL" id="KX156903">
    <property type="protein sequence ID" value="AQX44173.1"/>
    <property type="molecule type" value="mRNA"/>
</dbReference>
<dbReference type="GO" id="GO:0009507">
    <property type="term" value="C:chloroplast"/>
    <property type="evidence" value="ECO:0007669"/>
    <property type="project" value="InterPro"/>
</dbReference>
<name>A0A0F7GXR4_9ASPA</name>
<dbReference type="EMBL" id="KM584443">
    <property type="protein sequence ID" value="AKG62543.1"/>
    <property type="molecule type" value="mRNA"/>
</dbReference>
<keyword evidence="2" id="KW-0472">Membrane</keyword>
<evidence type="ECO:0000313" key="3">
    <source>
        <dbReference type="EMBL" id="AKG62543.1"/>
    </source>
</evidence>
<dbReference type="PANTHER" id="PTHR36399">
    <property type="entry name" value="PHOTOSYNTHETIC NDH SUBUNIT OF SUBCOMPLEX B 5, CHLOROPLASTIC"/>
    <property type="match status" value="1"/>
</dbReference>
<keyword evidence="2" id="KW-1133">Transmembrane helix</keyword>
<evidence type="ECO:0000256" key="1">
    <source>
        <dbReference type="SAM" id="MobiDB-lite"/>
    </source>
</evidence>
<dbReference type="GO" id="GO:0006979">
    <property type="term" value="P:response to oxidative stress"/>
    <property type="evidence" value="ECO:0007669"/>
    <property type="project" value="InterPro"/>
</dbReference>
<reference evidence="4" key="2">
    <citation type="submission" date="2016-04" db="EMBL/GenBank/DDBJ databases">
        <title>The entire NDH complex genes in chloroplastic and nuclear genomes are deleted in Dendrobium and Phalaenopsis but existed in Apostasia.</title>
        <authorList>
            <person name="Lin C.-S."/>
            <person name="Chen J.J."/>
            <person name="Chiu C.-C."/>
            <person name="Hsiao H.C."/>
            <person name="Jin X.-H."/>
            <person name="Huang Y.-T."/>
            <person name="Kui L."/>
            <person name="Yang C.-J."/>
            <person name="Depamphilis C.W."/>
            <person name="Leebens-Mack J."/>
            <person name="Wong G.K.-S."/>
            <person name="Hu J.-M."/>
            <person name="Chang W.-J."/>
            <person name="Yang L.-H."/>
            <person name="Wang W."/>
            <person name="Shih M.-C."/>
        </authorList>
    </citation>
    <scope>NUCLEOTIDE SEQUENCE</scope>
</reference>
<feature type="compositionally biased region" description="Low complexity" evidence="1">
    <location>
        <begin position="1"/>
        <end position="20"/>
    </location>
</feature>
<accession>A0A0F7GXR4</accession>
<evidence type="ECO:0000313" key="4">
    <source>
        <dbReference type="EMBL" id="AQX44173.1"/>
    </source>
</evidence>
<feature type="region of interest" description="Disordered" evidence="1">
    <location>
        <begin position="1"/>
        <end position="26"/>
    </location>
</feature>
<keyword evidence="2" id="KW-0812">Transmembrane</keyword>
<gene>
    <name evidence="3" type="primary">PnsB5</name>
</gene>
<dbReference type="PANTHER" id="PTHR36399:SF1">
    <property type="entry name" value="PHOTOSYNTHETIC NDH SUBUNIT OF SUBCOMPLEX B 5, CHLOROPLASTIC"/>
    <property type="match status" value="1"/>
</dbReference>
<dbReference type="InterPro" id="IPR034569">
    <property type="entry name" value="PNSB5"/>
</dbReference>
<reference evidence="3" key="1">
    <citation type="journal article" date="2015" name="BMC Plant Biol.">
        <title>NDH expression marks major transitions in plant evolution and reveals coordinate intracellular gene loss.</title>
        <authorList>
            <person name="Ruhlman T.A."/>
            <person name="Chang W.J."/>
            <person name="Chen J.J."/>
            <person name="Huang Y.T."/>
            <person name="Chan M.T."/>
            <person name="Zhang J."/>
            <person name="Liao D.C."/>
            <person name="Blazier J.C."/>
            <person name="Jin X."/>
            <person name="Shih M.C."/>
            <person name="Jansen R.K."/>
            <person name="Lin C.S."/>
        </authorList>
    </citation>
    <scope>NUCLEOTIDE SEQUENCE</scope>
</reference>
<evidence type="ECO:0000256" key="2">
    <source>
        <dbReference type="SAM" id="Phobius"/>
    </source>
</evidence>
<proteinExistence type="evidence at transcript level"/>
<organism evidence="3">
    <name type="scientific">Apostasia odorata</name>
    <dbReference type="NCBI Taxonomy" id="280455"/>
    <lineage>
        <taxon>Eukaryota</taxon>
        <taxon>Viridiplantae</taxon>
        <taxon>Streptophyta</taxon>
        <taxon>Embryophyta</taxon>
        <taxon>Tracheophyta</taxon>
        <taxon>Spermatophyta</taxon>
        <taxon>Magnoliopsida</taxon>
        <taxon>Liliopsida</taxon>
        <taxon>Asparagales</taxon>
        <taxon>Orchidaceae</taxon>
        <taxon>Apostasioideae</taxon>
        <taxon>Apostasia</taxon>
    </lineage>
</organism>
<feature type="transmembrane region" description="Helical" evidence="2">
    <location>
        <begin position="124"/>
        <end position="157"/>
    </location>
</feature>
<sequence length="220" mass="25148">MLLPAVATVSPPPAAAAAPARETRPSVPRRHFLAAGHPRVEPPVRRNTDYWRLGVDLTAIEPDLVEDKHDPWRTNGISPEDFKYGEYDGHHTYYEGNEGNFWESMVKEYQAAEPPTGFQGLISWLFFPAILAGLALNVPGEYLFIGAGLFTVVFCAIEMRKPDKPHHFEPEIYNMDREARDNLINAYNTMDIWDFNEKYGELWDFTIAHDDIIDQLKTQK</sequence>
<protein>
    <submittedName>
        <fullName evidence="3">NAD(P)H dehydrogenase 18</fullName>
    </submittedName>
</protein>